<reference evidence="2 3" key="1">
    <citation type="submission" date="2017-04" db="EMBL/GenBank/DDBJ databases">
        <title>Comparative genome analysis of Subtercola boreus.</title>
        <authorList>
            <person name="Cho Y.-J."/>
            <person name="Cho A."/>
            <person name="Kim O.-S."/>
            <person name="Lee J.-I."/>
        </authorList>
    </citation>
    <scope>NUCLEOTIDE SEQUENCE [LARGE SCALE GENOMIC DNA]</scope>
    <source>
        <strain evidence="2 3">P28004</strain>
    </source>
</reference>
<organism evidence="2 3">
    <name type="scientific">Subtercola boreus</name>
    <dbReference type="NCBI Taxonomy" id="120213"/>
    <lineage>
        <taxon>Bacteria</taxon>
        <taxon>Bacillati</taxon>
        <taxon>Actinomycetota</taxon>
        <taxon>Actinomycetes</taxon>
        <taxon>Micrococcales</taxon>
        <taxon>Microbacteriaceae</taxon>
        <taxon>Subtercola</taxon>
    </lineage>
</organism>
<protein>
    <submittedName>
        <fullName evidence="2">Uncharacterized protein</fullName>
    </submittedName>
</protein>
<dbReference type="EMBL" id="NBXE01000008">
    <property type="protein sequence ID" value="RFA28796.1"/>
    <property type="molecule type" value="Genomic_DNA"/>
</dbReference>
<dbReference type="Proteomes" id="UP000257080">
    <property type="component" value="Unassembled WGS sequence"/>
</dbReference>
<accession>A0A3E0WDI3</accession>
<evidence type="ECO:0000313" key="3">
    <source>
        <dbReference type="Proteomes" id="UP000257080"/>
    </source>
</evidence>
<dbReference type="RefSeq" id="WP_116417587.1">
    <property type="nucleotide sequence ID" value="NZ_NBXD01000007.1"/>
</dbReference>
<comment type="caution">
    <text evidence="2">The sequence shown here is derived from an EMBL/GenBank/DDBJ whole genome shotgun (WGS) entry which is preliminary data.</text>
</comment>
<name>A0A3E0WDI3_9MICO</name>
<feature type="region of interest" description="Disordered" evidence="1">
    <location>
        <begin position="224"/>
        <end position="243"/>
    </location>
</feature>
<evidence type="ECO:0000256" key="1">
    <source>
        <dbReference type="SAM" id="MobiDB-lite"/>
    </source>
</evidence>
<dbReference type="AlphaFoldDB" id="A0A3E0WDI3"/>
<evidence type="ECO:0000313" key="2">
    <source>
        <dbReference type="EMBL" id="RFA28796.1"/>
    </source>
</evidence>
<proteinExistence type="predicted"/>
<sequence length="243" mass="24029">MSAEHLYDLVNQTLLANFGPLGSYAITRRERGDSDDIFHTMLASSVAHNIVGNLINHSAIPLQPQPALGGSFVAATSAFAASHALPSEPLPASDLPPLREGMHAGPAAAAPERAVSTLRSEAPAPVSAAAAPATAVHAPVAAAVPVASSAVPVDASQGAVPTFTAPIIPFPIAAVTAPAGGPASLAPIVAVPVSADLAQALTALDQTGPIGVAGPQLPAPRPAVALADTAPGTADRPLVSTER</sequence>
<gene>
    <name evidence="2" type="ORF">B7R25_03510</name>
</gene>